<dbReference type="FunFam" id="3.30.390.50:FF:000001">
    <property type="entry name" value="Xanthine dehydrogenase oxidase"/>
    <property type="match status" value="1"/>
</dbReference>
<dbReference type="PANTHER" id="PTHR45444">
    <property type="entry name" value="XANTHINE DEHYDROGENASE"/>
    <property type="match status" value="1"/>
</dbReference>
<dbReference type="Gene3D" id="3.30.465.10">
    <property type="match status" value="1"/>
</dbReference>
<dbReference type="InterPro" id="IPR036318">
    <property type="entry name" value="FAD-bd_PCMH-like_sf"/>
</dbReference>
<dbReference type="InterPro" id="IPR016169">
    <property type="entry name" value="FAD-bd_PCMH_sub2"/>
</dbReference>
<evidence type="ECO:0000256" key="1">
    <source>
        <dbReference type="ARBA" id="ARBA00001974"/>
    </source>
</evidence>
<comment type="cofactor">
    <cofactor evidence="1">
        <name>FAD</name>
        <dbReference type="ChEBI" id="CHEBI:57692"/>
    </cofactor>
</comment>
<dbReference type="AlphaFoldDB" id="A0A9X9MB81"/>
<dbReference type="GO" id="GO:0016491">
    <property type="term" value="F:oxidoreductase activity"/>
    <property type="evidence" value="ECO:0007669"/>
    <property type="project" value="InterPro"/>
</dbReference>
<organism evidence="3 4">
    <name type="scientific">Gulo gulo</name>
    <name type="common">Wolverine</name>
    <name type="synonym">Gluton</name>
    <dbReference type="NCBI Taxonomy" id="48420"/>
    <lineage>
        <taxon>Eukaryota</taxon>
        <taxon>Metazoa</taxon>
        <taxon>Chordata</taxon>
        <taxon>Craniata</taxon>
        <taxon>Vertebrata</taxon>
        <taxon>Euteleostomi</taxon>
        <taxon>Mammalia</taxon>
        <taxon>Eutheria</taxon>
        <taxon>Laurasiatheria</taxon>
        <taxon>Carnivora</taxon>
        <taxon>Caniformia</taxon>
        <taxon>Musteloidea</taxon>
        <taxon>Mustelidae</taxon>
        <taxon>Guloninae</taxon>
        <taxon>Gulo</taxon>
    </lineage>
</organism>
<dbReference type="FunFam" id="3.30.465.10:FF:000004">
    <property type="entry name" value="Xanthine dehydrogenase/oxidase"/>
    <property type="match status" value="1"/>
</dbReference>
<dbReference type="InterPro" id="IPR016166">
    <property type="entry name" value="FAD-bd_PCMH"/>
</dbReference>
<dbReference type="SUPFAM" id="SSF55447">
    <property type="entry name" value="CO dehydrogenase flavoprotein C-terminal domain-like"/>
    <property type="match status" value="1"/>
</dbReference>
<dbReference type="Pfam" id="PF03450">
    <property type="entry name" value="CO_deh_flav_C"/>
    <property type="match status" value="1"/>
</dbReference>
<evidence type="ECO:0000313" key="3">
    <source>
        <dbReference type="EMBL" id="VCX41114.1"/>
    </source>
</evidence>
<dbReference type="Pfam" id="PF00941">
    <property type="entry name" value="FAD_binding_5"/>
    <property type="match status" value="1"/>
</dbReference>
<sequence>MYQALLKHLQTLAGSQIRNMASLGGHIVSRHLDSDLNPLLAVGNCTLNLLSKKGKRQVPLNDEFLRRCPGADLKSEEILISVNIPHSRKWEFVSGFRQAQRQQNALAIVNSGMRVFFGEGDGIIRELRISYGGVGPTTVCAKNSCQKLIGRPWNEEMLDAACRLVLDEVTLPGSATGGRVEFKRTLIISFLFKFYLEVSQFLKRMDPVHYPSLADKDASALEDLHSRHHSSTLKYQVGD</sequence>
<dbReference type="PANTHER" id="PTHR45444:SF3">
    <property type="entry name" value="XANTHINE DEHYDROGENASE"/>
    <property type="match status" value="1"/>
</dbReference>
<dbReference type="PROSITE" id="PS51387">
    <property type="entry name" value="FAD_PCMH"/>
    <property type="match status" value="1"/>
</dbReference>
<dbReference type="InterPro" id="IPR016208">
    <property type="entry name" value="Ald_Oxase/xanthine_DH-like"/>
</dbReference>
<dbReference type="EMBL" id="CYRY02045613">
    <property type="protein sequence ID" value="VCX41114.1"/>
    <property type="molecule type" value="Genomic_DNA"/>
</dbReference>
<reference evidence="3 4" key="1">
    <citation type="submission" date="2018-10" db="EMBL/GenBank/DDBJ databases">
        <authorList>
            <person name="Ekblom R."/>
            <person name="Jareborg N."/>
        </authorList>
    </citation>
    <scope>NUCLEOTIDE SEQUENCE [LARGE SCALE GENOMIC DNA]</scope>
    <source>
        <tissue evidence="3">Muscle</tissue>
    </source>
</reference>
<protein>
    <recommendedName>
        <fullName evidence="2">FAD-binding PCMH-type domain-containing protein</fullName>
    </recommendedName>
</protein>
<proteinExistence type="predicted"/>
<dbReference type="Gene3D" id="3.30.390.50">
    <property type="entry name" value="CO dehydrogenase flavoprotein, C-terminal domain"/>
    <property type="match status" value="1"/>
</dbReference>
<evidence type="ECO:0000313" key="4">
    <source>
        <dbReference type="Proteomes" id="UP000269945"/>
    </source>
</evidence>
<gene>
    <name evidence="3" type="ORF">BN2614_LOCUS2</name>
</gene>
<dbReference type="GO" id="GO:0071949">
    <property type="term" value="F:FAD binding"/>
    <property type="evidence" value="ECO:0007669"/>
    <property type="project" value="InterPro"/>
</dbReference>
<accession>A0A9X9MB81</accession>
<dbReference type="Proteomes" id="UP000269945">
    <property type="component" value="Unassembled WGS sequence"/>
</dbReference>
<keyword evidence="4" id="KW-1185">Reference proteome</keyword>
<dbReference type="InterPro" id="IPR005107">
    <property type="entry name" value="CO_DH_flav_C"/>
</dbReference>
<dbReference type="SMART" id="SM01092">
    <property type="entry name" value="CO_deh_flav_C"/>
    <property type="match status" value="1"/>
</dbReference>
<feature type="domain" description="FAD-binding PCMH-type" evidence="2">
    <location>
        <begin position="1"/>
        <end position="89"/>
    </location>
</feature>
<name>A0A9X9MB81_GULGU</name>
<dbReference type="InterPro" id="IPR036683">
    <property type="entry name" value="CO_DH_flav_C_dom_sf"/>
</dbReference>
<evidence type="ECO:0000259" key="2">
    <source>
        <dbReference type="PROSITE" id="PS51387"/>
    </source>
</evidence>
<dbReference type="GO" id="GO:0005506">
    <property type="term" value="F:iron ion binding"/>
    <property type="evidence" value="ECO:0007669"/>
    <property type="project" value="InterPro"/>
</dbReference>
<dbReference type="SUPFAM" id="SSF56176">
    <property type="entry name" value="FAD-binding/transporter-associated domain-like"/>
    <property type="match status" value="1"/>
</dbReference>
<dbReference type="InterPro" id="IPR002346">
    <property type="entry name" value="Mopterin_DH_FAD-bd"/>
</dbReference>
<comment type="caution">
    <text evidence="3">The sequence shown here is derived from an EMBL/GenBank/DDBJ whole genome shotgun (WGS) entry which is preliminary data.</text>
</comment>
<feature type="non-terminal residue" evidence="3">
    <location>
        <position position="239"/>
    </location>
</feature>